<feature type="compositionally biased region" description="Low complexity" evidence="2">
    <location>
        <begin position="309"/>
        <end position="331"/>
    </location>
</feature>
<organism evidence="3 4">
    <name type="scientific">Kwoniella dendrophila CBS 6074</name>
    <dbReference type="NCBI Taxonomy" id="1295534"/>
    <lineage>
        <taxon>Eukaryota</taxon>
        <taxon>Fungi</taxon>
        <taxon>Dikarya</taxon>
        <taxon>Basidiomycota</taxon>
        <taxon>Agaricomycotina</taxon>
        <taxon>Tremellomycetes</taxon>
        <taxon>Tremellales</taxon>
        <taxon>Cryptococcaceae</taxon>
        <taxon>Kwoniella</taxon>
    </lineage>
</organism>
<gene>
    <name evidence="3" type="ORF">L201_004692</name>
</gene>
<dbReference type="Pfam" id="PF09184">
    <property type="entry name" value="PPP4R2"/>
    <property type="match status" value="1"/>
</dbReference>
<feature type="compositionally biased region" description="Polar residues" evidence="2">
    <location>
        <begin position="332"/>
        <end position="341"/>
    </location>
</feature>
<feature type="compositionally biased region" description="Basic and acidic residues" evidence="2">
    <location>
        <begin position="571"/>
        <end position="580"/>
    </location>
</feature>
<dbReference type="RefSeq" id="XP_066076529.1">
    <property type="nucleotide sequence ID" value="XM_066220432.1"/>
</dbReference>
<keyword evidence="4" id="KW-1185">Reference proteome</keyword>
<name>A0AAX4JWY6_9TREE</name>
<feature type="compositionally biased region" description="Basic and acidic residues" evidence="2">
    <location>
        <begin position="417"/>
        <end position="433"/>
    </location>
</feature>
<dbReference type="PANTHER" id="PTHR16487:SF0">
    <property type="entry name" value="PROTEIN PHOSPHATASE 4 REGULATORY SUBUNIT 2-RELATED"/>
    <property type="match status" value="1"/>
</dbReference>
<accession>A0AAX4JWY6</accession>
<feature type="compositionally biased region" description="Polar residues" evidence="2">
    <location>
        <begin position="132"/>
        <end position="154"/>
    </location>
</feature>
<dbReference type="EMBL" id="CP144103">
    <property type="protein sequence ID" value="WWC89766.1"/>
    <property type="molecule type" value="Genomic_DNA"/>
</dbReference>
<feature type="region of interest" description="Disordered" evidence="2">
    <location>
        <begin position="63"/>
        <end position="195"/>
    </location>
</feature>
<reference evidence="3 4" key="1">
    <citation type="submission" date="2024-01" db="EMBL/GenBank/DDBJ databases">
        <title>Comparative genomics of Cryptococcus and Kwoniella reveals pathogenesis evolution and contrasting modes of karyotype evolution via chromosome fusion or intercentromeric recombination.</title>
        <authorList>
            <person name="Coelho M.A."/>
            <person name="David-Palma M."/>
            <person name="Shea T."/>
            <person name="Bowers K."/>
            <person name="McGinley-Smith S."/>
            <person name="Mohammad A.W."/>
            <person name="Gnirke A."/>
            <person name="Yurkov A.M."/>
            <person name="Nowrousian M."/>
            <person name="Sun S."/>
            <person name="Cuomo C.A."/>
            <person name="Heitman J."/>
        </authorList>
    </citation>
    <scope>NUCLEOTIDE SEQUENCE [LARGE SCALE GENOMIC DNA]</scope>
    <source>
        <strain evidence="3 4">CBS 6074</strain>
    </source>
</reference>
<feature type="region of interest" description="Disordered" evidence="2">
    <location>
        <begin position="298"/>
        <end position="345"/>
    </location>
</feature>
<dbReference type="GO" id="GO:0005737">
    <property type="term" value="C:cytoplasm"/>
    <property type="evidence" value="ECO:0007669"/>
    <property type="project" value="TreeGrafter"/>
</dbReference>
<dbReference type="InterPro" id="IPR015267">
    <property type="entry name" value="PPP4R2"/>
</dbReference>
<evidence type="ECO:0000313" key="4">
    <source>
        <dbReference type="Proteomes" id="UP001355207"/>
    </source>
</evidence>
<evidence type="ECO:0000313" key="3">
    <source>
        <dbReference type="EMBL" id="WWC89766.1"/>
    </source>
</evidence>
<feature type="compositionally biased region" description="Basic and acidic residues" evidence="2">
    <location>
        <begin position="603"/>
        <end position="618"/>
    </location>
</feature>
<protein>
    <recommendedName>
        <fullName evidence="5">PPP4R2-domain-containing protein</fullName>
    </recommendedName>
</protein>
<feature type="compositionally biased region" description="Low complexity" evidence="2">
    <location>
        <begin position="95"/>
        <end position="125"/>
    </location>
</feature>
<evidence type="ECO:0008006" key="5">
    <source>
        <dbReference type="Google" id="ProtNLM"/>
    </source>
</evidence>
<feature type="compositionally biased region" description="Low complexity" evidence="2">
    <location>
        <begin position="170"/>
        <end position="194"/>
    </location>
</feature>
<dbReference type="GO" id="GO:0019888">
    <property type="term" value="F:protein phosphatase regulator activity"/>
    <property type="evidence" value="ECO:0007669"/>
    <property type="project" value="InterPro"/>
</dbReference>
<feature type="compositionally biased region" description="Polar residues" evidence="2">
    <location>
        <begin position="298"/>
        <end position="308"/>
    </location>
</feature>
<feature type="compositionally biased region" description="Low complexity" evidence="2">
    <location>
        <begin position="485"/>
        <end position="507"/>
    </location>
</feature>
<dbReference type="GO" id="GO:0030289">
    <property type="term" value="C:protein phosphatase 4 complex"/>
    <property type="evidence" value="ECO:0007669"/>
    <property type="project" value="InterPro"/>
</dbReference>
<proteinExistence type="inferred from homology"/>
<evidence type="ECO:0000256" key="2">
    <source>
        <dbReference type="SAM" id="MobiDB-lite"/>
    </source>
</evidence>
<dbReference type="AlphaFoldDB" id="A0AAX4JWY6"/>
<comment type="similarity">
    <text evidence="1">Belongs to the PPP4R2 family.</text>
</comment>
<evidence type="ECO:0000256" key="1">
    <source>
        <dbReference type="ARBA" id="ARBA00009207"/>
    </source>
</evidence>
<sequence>MAISTSPQLQERRSDANTDMILEKLARTNTFNSDWPTLRDHLHQSLISTLPLFLSRGPPRPYRPPISPIMGPIPISLDPSISEDATDAEGEKPPSESLLLSPSQPTSISTSTPESSTLSSSIPRSLDVEPSATPSSGRLESLTTQDDLKPSTQGGLVIPPFPPLDRNRRNSSSGGPSYSGGQIISSPSPRSINGIRGGAQRIVTIGPTVLDDEYDEETTIGGKILPGWMDNEEGKKELEKVVNMLDDMDVPPFTIQRLSELLLEPTKYYSTFGKFVRAIEKTLLVTTQWEAPSYTAAPTQQFSVPTTRSTGGSIPSSSSSASSDNGYDSESTMPPGSTTPMFSPIPFLTQQHDELSLGLNVNTTGESSINGAGGQQQRSLDDGLMSPLMLSEESGVFGSSSNPRSPTPEPEDTENENESKISDDGDIEMKAELNEDDQPPRRPTVAQGQYPAENVIEAEESSTTSDPAHQSYLGRVDELDTGPITSSSSPTTPTFNRGNSSSPSSSKSKTKNGHHGDESEIPVPGTGEGGNMTPHGMSEKPVPISSTTVVKDDDHNSNTGKRTIANLPRTSSEKSLRDRFVSAGATTTTENDKSDITEGSTDENDKQVEAEELSDQKI</sequence>
<feature type="region of interest" description="Disordered" evidence="2">
    <location>
        <begin position="361"/>
        <end position="381"/>
    </location>
</feature>
<dbReference type="GeneID" id="91095362"/>
<dbReference type="PANTHER" id="PTHR16487">
    <property type="entry name" value="PPP4R2-RELATED PROTEIN"/>
    <property type="match status" value="1"/>
</dbReference>
<dbReference type="Proteomes" id="UP001355207">
    <property type="component" value="Chromosome 6"/>
</dbReference>
<feature type="region of interest" description="Disordered" evidence="2">
    <location>
        <begin position="393"/>
        <end position="618"/>
    </location>
</feature>
<feature type="compositionally biased region" description="Polar residues" evidence="2">
    <location>
        <begin position="361"/>
        <end position="378"/>
    </location>
</feature>
<dbReference type="GO" id="GO:0005634">
    <property type="term" value="C:nucleus"/>
    <property type="evidence" value="ECO:0007669"/>
    <property type="project" value="TreeGrafter"/>
</dbReference>